<sequence>MTFTEDFYLNSIEKLSSLSDDELIHSFNKEVGNLGWTSTRGAYLSALNDAISQRNFKGTPLIIKGGRMSIKRHISLRNNQLELV</sequence>
<evidence type="ECO:0000313" key="1">
    <source>
        <dbReference type="EMBL" id="NLR93740.1"/>
    </source>
</evidence>
<dbReference type="AlphaFoldDB" id="A0A7X8XY59"/>
<dbReference type="EMBL" id="JABAIL010000007">
    <property type="protein sequence ID" value="NLR93740.1"/>
    <property type="molecule type" value="Genomic_DNA"/>
</dbReference>
<reference evidence="1 2" key="1">
    <citation type="submission" date="2020-04" db="EMBL/GenBank/DDBJ databases">
        <title>Flammeovirga sp. SR4, a novel species isolated from seawater.</title>
        <authorList>
            <person name="Wang X."/>
        </authorList>
    </citation>
    <scope>NUCLEOTIDE SEQUENCE [LARGE SCALE GENOMIC DNA]</scope>
    <source>
        <strain evidence="1 2">SR4</strain>
    </source>
</reference>
<evidence type="ECO:0000313" key="2">
    <source>
        <dbReference type="Proteomes" id="UP000585050"/>
    </source>
</evidence>
<organism evidence="1 2">
    <name type="scientific">Flammeovirga agarivorans</name>
    <dbReference type="NCBI Taxonomy" id="2726742"/>
    <lineage>
        <taxon>Bacteria</taxon>
        <taxon>Pseudomonadati</taxon>
        <taxon>Bacteroidota</taxon>
        <taxon>Cytophagia</taxon>
        <taxon>Cytophagales</taxon>
        <taxon>Flammeovirgaceae</taxon>
        <taxon>Flammeovirga</taxon>
    </lineage>
</organism>
<name>A0A7X8XY59_9BACT</name>
<protein>
    <submittedName>
        <fullName evidence="1">Uncharacterized protein</fullName>
    </submittedName>
</protein>
<dbReference type="Proteomes" id="UP000585050">
    <property type="component" value="Unassembled WGS sequence"/>
</dbReference>
<keyword evidence="2" id="KW-1185">Reference proteome</keyword>
<dbReference type="RefSeq" id="WP_168884448.1">
    <property type="nucleotide sequence ID" value="NZ_JABAIL010000007.1"/>
</dbReference>
<comment type="caution">
    <text evidence="1">The sequence shown here is derived from an EMBL/GenBank/DDBJ whole genome shotgun (WGS) entry which is preliminary data.</text>
</comment>
<accession>A0A7X8XY59</accession>
<proteinExistence type="predicted"/>
<gene>
    <name evidence="1" type="ORF">HGP29_21245</name>
</gene>